<accession>A0A978U8W3</accession>
<evidence type="ECO:0000256" key="1">
    <source>
        <dbReference type="SAM" id="Phobius"/>
    </source>
</evidence>
<evidence type="ECO:0000313" key="3">
    <source>
        <dbReference type="Proteomes" id="UP000813462"/>
    </source>
</evidence>
<keyword evidence="1" id="KW-0812">Transmembrane</keyword>
<gene>
    <name evidence="2" type="ORF">FEM48_ZijujUnG0065000</name>
</gene>
<keyword evidence="1" id="KW-0472">Membrane</keyword>
<dbReference type="AlphaFoldDB" id="A0A978U8W3"/>
<dbReference type="EMBL" id="JAEACU010000267">
    <property type="protein sequence ID" value="KAH7510920.1"/>
    <property type="molecule type" value="Genomic_DNA"/>
</dbReference>
<reference evidence="2" key="1">
    <citation type="journal article" date="2021" name="Front. Plant Sci.">
        <title>Chromosome-Scale Genome Assembly for Chinese Sour Jujube and Insights Into Its Genome Evolution and Domestication Signature.</title>
        <authorList>
            <person name="Shen L.-Y."/>
            <person name="Luo H."/>
            <person name="Wang X.-L."/>
            <person name="Wang X.-M."/>
            <person name="Qiu X.-J."/>
            <person name="Liu H."/>
            <person name="Zhou S.-S."/>
            <person name="Jia K.-H."/>
            <person name="Nie S."/>
            <person name="Bao Y.-T."/>
            <person name="Zhang R.-G."/>
            <person name="Yun Q.-Z."/>
            <person name="Chai Y.-H."/>
            <person name="Lu J.-Y."/>
            <person name="Li Y."/>
            <person name="Zhao S.-W."/>
            <person name="Mao J.-F."/>
            <person name="Jia S.-G."/>
            <person name="Mao Y.-M."/>
        </authorList>
    </citation>
    <scope>NUCLEOTIDE SEQUENCE</scope>
    <source>
        <strain evidence="2">AT0</strain>
        <tissue evidence="2">Leaf</tissue>
    </source>
</reference>
<dbReference type="InterPro" id="IPR052258">
    <property type="entry name" value="Diverse_Func_Domain-Protein"/>
</dbReference>
<dbReference type="Proteomes" id="UP000813462">
    <property type="component" value="Unassembled WGS sequence"/>
</dbReference>
<organism evidence="2 3">
    <name type="scientific">Ziziphus jujuba var. spinosa</name>
    <dbReference type="NCBI Taxonomy" id="714518"/>
    <lineage>
        <taxon>Eukaryota</taxon>
        <taxon>Viridiplantae</taxon>
        <taxon>Streptophyta</taxon>
        <taxon>Embryophyta</taxon>
        <taxon>Tracheophyta</taxon>
        <taxon>Spermatophyta</taxon>
        <taxon>Magnoliopsida</taxon>
        <taxon>eudicotyledons</taxon>
        <taxon>Gunneridae</taxon>
        <taxon>Pentapetalae</taxon>
        <taxon>rosids</taxon>
        <taxon>fabids</taxon>
        <taxon>Rosales</taxon>
        <taxon>Rhamnaceae</taxon>
        <taxon>Paliureae</taxon>
        <taxon>Ziziphus</taxon>
    </lineage>
</organism>
<keyword evidence="1" id="KW-1133">Transmembrane helix</keyword>
<evidence type="ECO:0000313" key="2">
    <source>
        <dbReference type="EMBL" id="KAH7510920.1"/>
    </source>
</evidence>
<dbReference type="PANTHER" id="PTHR37612">
    <property type="entry name" value="FIBROIN HEAVY CHAIN FIB-H LIKE PROTEIN"/>
    <property type="match status" value="1"/>
</dbReference>
<protein>
    <submittedName>
        <fullName evidence="2">Uncharacterized protein</fullName>
    </submittedName>
</protein>
<name>A0A978U8W3_ZIZJJ</name>
<dbReference type="PANTHER" id="PTHR37612:SF20">
    <property type="entry name" value="PER-HEXAMER REPEAT PROTEIN 5-RELATED"/>
    <property type="match status" value="1"/>
</dbReference>
<comment type="caution">
    <text evidence="2">The sequence shown here is derived from an EMBL/GenBank/DDBJ whole genome shotgun (WGS) entry which is preliminary data.</text>
</comment>
<feature type="transmembrane region" description="Helical" evidence="1">
    <location>
        <begin position="109"/>
        <end position="131"/>
    </location>
</feature>
<proteinExistence type="predicted"/>
<sequence>MHNIDMNDAQQSRFALANGVGDGLQFKELKLAPLHLIQQNQEVCVTESTRPSYIDGSSLKFPELEINVKPDQAMTQRKMNSRAHGVMQMALITRIMIHEAQGNMWGINGVYWALIVLGMEVIGNVIVIEAVNKEGMPLRHEKNDLNKNEIRNRYNIEKHGYQGLTAGGYGGGSGSTGTGIGSGVGSGYGGGAAAAAGGYGGGSGGGFGGGGGYGSGGGGLGGGSGGGFGMGIGSGSGTGTGAGAGTDWGHNGGGSGFGSGSGWGSGPGYGNHGGSGGGGYNHDGSMV</sequence>